<feature type="transmembrane region" description="Helical" evidence="8">
    <location>
        <begin position="139"/>
        <end position="159"/>
    </location>
</feature>
<evidence type="ECO:0000256" key="2">
    <source>
        <dbReference type="ARBA" id="ARBA00012528"/>
    </source>
</evidence>
<evidence type="ECO:0000256" key="7">
    <source>
        <dbReference type="ARBA" id="ARBA00034247"/>
    </source>
</evidence>
<protein>
    <recommendedName>
        <fullName evidence="2">diguanylate cyclase</fullName>
        <ecNumber evidence="2">2.7.7.65</ecNumber>
    </recommendedName>
</protein>
<feature type="transmembrane region" description="Helical" evidence="8">
    <location>
        <begin position="42"/>
        <end position="60"/>
    </location>
</feature>
<evidence type="ECO:0000313" key="12">
    <source>
        <dbReference type="EMBL" id="GHH18897.1"/>
    </source>
</evidence>
<dbReference type="SUPFAM" id="SSF55073">
    <property type="entry name" value="Nucleotide cyclase"/>
    <property type="match status" value="1"/>
</dbReference>
<sequence length="576" mass="61311">MLVFAASAAAIRFTRFGGGPACLWFATAILIVELVVRSPRAWLLPVTAAMIGGVVATGQFGIGYGYAPLVTACTIGEAILAAWLLRRGRGSGADLGSLRGVFLFIAVAGGIAPAVSGIGGAATIALATPTGFASNWLSWYLGHALGNLTLAPVVLLALNGEMFAGIARMRLARKLEGAGLILVTIAVTRLVFGQETFPLLFVPLLPLMIAAFRFGRIGGAITIVILATIGATFTIGGSGPIRMISGGTYERVLFLQFYLATAVVMTLLIAAELNQRRRLVVALRASEARYRLITDKSTDIILTQTVAGVIDYASASILPLAGYEPADLIGIAAGTLVQSEDLPIVTKTIRDALANPAATFIVEYRGRKADGTMLWCESHTRAITDEDGKVVGTVSAIRDISRHKQLQAALAQAAQTDPLTGIVNRRAFDVALDQRLADVAAGRGIGVCAVLDLDFFKRVNDRHGHDAGDRVLCTFVDVARRSLRAEDLIARLGGEEFALIIWNADLAEAHAICERLRRKIADLSVTTGFGEDIRFTFSGGLAPLRAGRSRQHILRHADEALYRAKNAGRNRLELSS</sequence>
<comment type="catalytic activity">
    <reaction evidence="7">
        <text>2 GTP = 3',3'-c-di-GMP + 2 diphosphate</text>
        <dbReference type="Rhea" id="RHEA:24898"/>
        <dbReference type="ChEBI" id="CHEBI:33019"/>
        <dbReference type="ChEBI" id="CHEBI:37565"/>
        <dbReference type="ChEBI" id="CHEBI:58805"/>
        <dbReference type="EC" id="2.7.7.65"/>
    </reaction>
</comment>
<dbReference type="InterPro" id="IPR001610">
    <property type="entry name" value="PAC"/>
</dbReference>
<feature type="transmembrane region" description="Helical" evidence="8">
    <location>
        <begin position="97"/>
        <end position="127"/>
    </location>
</feature>
<evidence type="ECO:0000256" key="3">
    <source>
        <dbReference type="ARBA" id="ARBA00022475"/>
    </source>
</evidence>
<keyword evidence="6 8" id="KW-0472">Membrane</keyword>
<dbReference type="InterPro" id="IPR000014">
    <property type="entry name" value="PAS"/>
</dbReference>
<dbReference type="EMBL" id="BNAQ01000003">
    <property type="protein sequence ID" value="GHH18897.1"/>
    <property type="molecule type" value="Genomic_DNA"/>
</dbReference>
<dbReference type="SMART" id="SM00086">
    <property type="entry name" value="PAC"/>
    <property type="match status" value="1"/>
</dbReference>
<dbReference type="PROSITE" id="PS50887">
    <property type="entry name" value="GGDEF"/>
    <property type="match status" value="1"/>
</dbReference>
<comment type="subcellular location">
    <subcellularLocation>
        <location evidence="1">Cell membrane</location>
        <topology evidence="1">Multi-pass membrane protein</topology>
    </subcellularLocation>
</comment>
<gene>
    <name evidence="12" type="ORF">GCM10008023_25350</name>
</gene>
<dbReference type="SMART" id="SM00267">
    <property type="entry name" value="GGDEF"/>
    <property type="match status" value="1"/>
</dbReference>
<feature type="transmembrane region" description="Helical" evidence="8">
    <location>
        <begin position="221"/>
        <end position="241"/>
    </location>
</feature>
<organism evidence="12 13">
    <name type="scientific">Sphingomonas glacialis</name>
    <dbReference type="NCBI Taxonomy" id="658225"/>
    <lineage>
        <taxon>Bacteria</taxon>
        <taxon>Pseudomonadati</taxon>
        <taxon>Pseudomonadota</taxon>
        <taxon>Alphaproteobacteria</taxon>
        <taxon>Sphingomonadales</taxon>
        <taxon>Sphingomonadaceae</taxon>
        <taxon>Sphingomonas</taxon>
    </lineage>
</organism>
<dbReference type="Proteomes" id="UP000652430">
    <property type="component" value="Unassembled WGS sequence"/>
</dbReference>
<dbReference type="InterPro" id="IPR029787">
    <property type="entry name" value="Nucleotide_cyclase"/>
</dbReference>
<dbReference type="CDD" id="cd01949">
    <property type="entry name" value="GGDEF"/>
    <property type="match status" value="1"/>
</dbReference>
<dbReference type="SUPFAM" id="SSF55785">
    <property type="entry name" value="PYP-like sensor domain (PAS domain)"/>
    <property type="match status" value="1"/>
</dbReference>
<evidence type="ECO:0000259" key="9">
    <source>
        <dbReference type="PROSITE" id="PS50112"/>
    </source>
</evidence>
<feature type="domain" description="PAC" evidence="10">
    <location>
        <begin position="360"/>
        <end position="412"/>
    </location>
</feature>
<dbReference type="CDD" id="cd00130">
    <property type="entry name" value="PAS"/>
    <property type="match status" value="1"/>
</dbReference>
<keyword evidence="13" id="KW-1185">Reference proteome</keyword>
<dbReference type="Pfam" id="PF08447">
    <property type="entry name" value="PAS_3"/>
    <property type="match status" value="1"/>
</dbReference>
<feature type="transmembrane region" description="Helical" evidence="8">
    <location>
        <begin position="171"/>
        <end position="191"/>
    </location>
</feature>
<feature type="transmembrane region" description="Helical" evidence="8">
    <location>
        <begin position="16"/>
        <end position="35"/>
    </location>
</feature>
<evidence type="ECO:0000256" key="8">
    <source>
        <dbReference type="SAM" id="Phobius"/>
    </source>
</evidence>
<dbReference type="Gene3D" id="3.30.450.20">
    <property type="entry name" value="PAS domain"/>
    <property type="match status" value="1"/>
</dbReference>
<evidence type="ECO:0000256" key="6">
    <source>
        <dbReference type="ARBA" id="ARBA00023136"/>
    </source>
</evidence>
<name>A0ABQ3LL59_9SPHN</name>
<dbReference type="PANTHER" id="PTHR45138">
    <property type="entry name" value="REGULATORY COMPONENTS OF SENSORY TRANSDUCTION SYSTEM"/>
    <property type="match status" value="1"/>
</dbReference>
<feature type="transmembrane region" description="Helical" evidence="8">
    <location>
        <begin position="66"/>
        <end position="85"/>
    </location>
</feature>
<evidence type="ECO:0000256" key="1">
    <source>
        <dbReference type="ARBA" id="ARBA00004651"/>
    </source>
</evidence>
<keyword evidence="4 8" id="KW-0812">Transmembrane</keyword>
<dbReference type="SMART" id="SM00091">
    <property type="entry name" value="PAS"/>
    <property type="match status" value="1"/>
</dbReference>
<evidence type="ECO:0000259" key="10">
    <source>
        <dbReference type="PROSITE" id="PS50113"/>
    </source>
</evidence>
<dbReference type="Pfam" id="PF05231">
    <property type="entry name" value="MASE1"/>
    <property type="match status" value="1"/>
</dbReference>
<dbReference type="NCBIfam" id="TIGR00254">
    <property type="entry name" value="GGDEF"/>
    <property type="match status" value="1"/>
</dbReference>
<evidence type="ECO:0000256" key="4">
    <source>
        <dbReference type="ARBA" id="ARBA00022692"/>
    </source>
</evidence>
<evidence type="ECO:0000313" key="13">
    <source>
        <dbReference type="Proteomes" id="UP000652430"/>
    </source>
</evidence>
<dbReference type="InterPro" id="IPR035965">
    <property type="entry name" value="PAS-like_dom_sf"/>
</dbReference>
<dbReference type="EC" id="2.7.7.65" evidence="2"/>
<dbReference type="Pfam" id="PF00990">
    <property type="entry name" value="GGDEF"/>
    <property type="match status" value="1"/>
</dbReference>
<reference evidence="13" key="1">
    <citation type="journal article" date="2019" name="Int. J. Syst. Evol. Microbiol.">
        <title>The Global Catalogue of Microorganisms (GCM) 10K type strain sequencing project: providing services to taxonomists for standard genome sequencing and annotation.</title>
        <authorList>
            <consortium name="The Broad Institute Genomics Platform"/>
            <consortium name="The Broad Institute Genome Sequencing Center for Infectious Disease"/>
            <person name="Wu L."/>
            <person name="Ma J."/>
        </authorList>
    </citation>
    <scope>NUCLEOTIDE SEQUENCE [LARGE SCALE GENOMIC DNA]</scope>
    <source>
        <strain evidence="13">CGMCC 1.8957</strain>
    </source>
</reference>
<dbReference type="NCBIfam" id="TIGR00229">
    <property type="entry name" value="sensory_box"/>
    <property type="match status" value="1"/>
</dbReference>
<comment type="caution">
    <text evidence="12">The sequence shown here is derived from an EMBL/GenBank/DDBJ whole genome shotgun (WGS) entry which is preliminary data.</text>
</comment>
<dbReference type="InterPro" id="IPR007895">
    <property type="entry name" value="MASE1"/>
</dbReference>
<dbReference type="PROSITE" id="PS50113">
    <property type="entry name" value="PAC"/>
    <property type="match status" value="1"/>
</dbReference>
<dbReference type="PANTHER" id="PTHR45138:SF9">
    <property type="entry name" value="DIGUANYLATE CYCLASE DGCM-RELATED"/>
    <property type="match status" value="1"/>
</dbReference>
<dbReference type="InterPro" id="IPR050469">
    <property type="entry name" value="Diguanylate_Cyclase"/>
</dbReference>
<feature type="domain" description="PAS" evidence="9">
    <location>
        <begin position="286"/>
        <end position="356"/>
    </location>
</feature>
<proteinExistence type="predicted"/>
<feature type="domain" description="GGDEF" evidence="11">
    <location>
        <begin position="444"/>
        <end position="576"/>
    </location>
</feature>
<dbReference type="InterPro" id="IPR013655">
    <property type="entry name" value="PAS_fold_3"/>
</dbReference>
<dbReference type="PROSITE" id="PS50112">
    <property type="entry name" value="PAS"/>
    <property type="match status" value="1"/>
</dbReference>
<keyword evidence="3" id="KW-1003">Cell membrane</keyword>
<dbReference type="Gene3D" id="3.30.70.270">
    <property type="match status" value="1"/>
</dbReference>
<dbReference type="InterPro" id="IPR043128">
    <property type="entry name" value="Rev_trsase/Diguanyl_cyclase"/>
</dbReference>
<accession>A0ABQ3LL59</accession>
<dbReference type="InterPro" id="IPR000700">
    <property type="entry name" value="PAS-assoc_C"/>
</dbReference>
<dbReference type="InterPro" id="IPR000160">
    <property type="entry name" value="GGDEF_dom"/>
</dbReference>
<keyword evidence="5 8" id="KW-1133">Transmembrane helix</keyword>
<feature type="transmembrane region" description="Helical" evidence="8">
    <location>
        <begin position="253"/>
        <end position="271"/>
    </location>
</feature>
<evidence type="ECO:0000259" key="11">
    <source>
        <dbReference type="PROSITE" id="PS50887"/>
    </source>
</evidence>
<evidence type="ECO:0000256" key="5">
    <source>
        <dbReference type="ARBA" id="ARBA00022989"/>
    </source>
</evidence>